<name>A0A9X4BKH0_9GAMM</name>
<gene>
    <name evidence="1" type="ORF">OD750_024590</name>
</gene>
<keyword evidence="2" id="KW-1185">Reference proteome</keyword>
<organism evidence="1 2">
    <name type="scientific">Tahibacter soli</name>
    <dbReference type="NCBI Taxonomy" id="2983605"/>
    <lineage>
        <taxon>Bacteria</taxon>
        <taxon>Pseudomonadati</taxon>
        <taxon>Pseudomonadota</taxon>
        <taxon>Gammaproteobacteria</taxon>
        <taxon>Lysobacterales</taxon>
        <taxon>Rhodanobacteraceae</taxon>
        <taxon>Tahibacter</taxon>
    </lineage>
</organism>
<evidence type="ECO:0000313" key="1">
    <source>
        <dbReference type="EMBL" id="MDC8015718.1"/>
    </source>
</evidence>
<proteinExistence type="predicted"/>
<comment type="caution">
    <text evidence="1">The sequence shown here is derived from an EMBL/GenBank/DDBJ whole genome shotgun (WGS) entry which is preliminary data.</text>
</comment>
<sequence length="66" mass="7538">MADPFKQEAHKLIDQLPDDASWSDLAERVRFLAEVEDGVKEADRREFASAEEIRAMFAEWGVDVEA</sequence>
<dbReference type="AlphaFoldDB" id="A0A9X4BKH0"/>
<dbReference type="Proteomes" id="UP001139971">
    <property type="component" value="Unassembled WGS sequence"/>
</dbReference>
<protein>
    <submittedName>
        <fullName evidence="1">Uncharacterized protein</fullName>
    </submittedName>
</protein>
<accession>A0A9X4BKH0</accession>
<dbReference type="RefSeq" id="WP_263541266.1">
    <property type="nucleotide sequence ID" value="NZ_JAOVZO020000020.1"/>
</dbReference>
<evidence type="ECO:0000313" key="2">
    <source>
        <dbReference type="Proteomes" id="UP001139971"/>
    </source>
</evidence>
<reference evidence="1" key="1">
    <citation type="submission" date="2023-02" db="EMBL/GenBank/DDBJ databases">
        <title>Tahibacter soli sp. nov. isolated from soil.</title>
        <authorList>
            <person name="Baek J.H."/>
            <person name="Lee J.K."/>
            <person name="Choi D.G."/>
            <person name="Jeon C.O."/>
        </authorList>
    </citation>
    <scope>NUCLEOTIDE SEQUENCE</scope>
    <source>
        <strain evidence="1">BL</strain>
    </source>
</reference>
<dbReference type="EMBL" id="JAOVZO020000020">
    <property type="protein sequence ID" value="MDC8015718.1"/>
    <property type="molecule type" value="Genomic_DNA"/>
</dbReference>